<reference evidence="1" key="2">
    <citation type="submission" date="2020-05" db="EMBL/GenBank/DDBJ databases">
        <authorList>
            <person name="Kim H.-S."/>
            <person name="Proctor R.H."/>
            <person name="Brown D.W."/>
        </authorList>
    </citation>
    <scope>NUCLEOTIDE SEQUENCE</scope>
    <source>
        <strain evidence="1">NRRL 22465</strain>
    </source>
</reference>
<sequence>MWTTLAPLAAAMSAGYLYYQSWGPCANKLPGHLMHQASSALNARVHICDAYEALFKLNPSYHASPPLLYTVISVPPPDRESADYHTSSAQLGHIIYQLDRKTLSHYQTRDASPVGSASLKKAQQVIDTWTMVGAVLLNAQIKAVYDEEFVGGLRDGLRVKDVLMKADMCGDRWKAA</sequence>
<dbReference type="Proteomes" id="UP000635477">
    <property type="component" value="Unassembled WGS sequence"/>
</dbReference>
<accession>A0A8H4XI72</accession>
<dbReference type="OrthoDB" id="5105668at2759"/>
<name>A0A8H4XI72_9HYPO</name>
<comment type="caution">
    <text evidence="1">The sequence shown here is derived from an EMBL/GenBank/DDBJ whole genome shotgun (WGS) entry which is preliminary data.</text>
</comment>
<evidence type="ECO:0000313" key="1">
    <source>
        <dbReference type="EMBL" id="KAF4975074.1"/>
    </source>
</evidence>
<keyword evidence="2" id="KW-1185">Reference proteome</keyword>
<organism evidence="1 2">
    <name type="scientific">Fusarium zealandicum</name>
    <dbReference type="NCBI Taxonomy" id="1053134"/>
    <lineage>
        <taxon>Eukaryota</taxon>
        <taxon>Fungi</taxon>
        <taxon>Dikarya</taxon>
        <taxon>Ascomycota</taxon>
        <taxon>Pezizomycotina</taxon>
        <taxon>Sordariomycetes</taxon>
        <taxon>Hypocreomycetidae</taxon>
        <taxon>Hypocreales</taxon>
        <taxon>Nectriaceae</taxon>
        <taxon>Fusarium</taxon>
        <taxon>Fusarium staphyleae species complex</taxon>
    </lineage>
</organism>
<dbReference type="AlphaFoldDB" id="A0A8H4XI72"/>
<protein>
    <submittedName>
        <fullName evidence="1">Uncharacterized protein</fullName>
    </submittedName>
</protein>
<gene>
    <name evidence="1" type="ORF">FZEAL_8096</name>
</gene>
<proteinExistence type="predicted"/>
<evidence type="ECO:0000313" key="2">
    <source>
        <dbReference type="Proteomes" id="UP000635477"/>
    </source>
</evidence>
<reference evidence="1" key="1">
    <citation type="journal article" date="2020" name="BMC Genomics">
        <title>Correction to: Identification and distribution of gene clusters required for synthesis of sphingolipid metabolism inhibitors in diverse species of the filamentous fungus Fusarium.</title>
        <authorList>
            <person name="Kim H.S."/>
            <person name="Lohmar J.M."/>
            <person name="Busman M."/>
            <person name="Brown D.W."/>
            <person name="Naumann T.A."/>
            <person name="Divon H.H."/>
            <person name="Lysoe E."/>
            <person name="Uhlig S."/>
            <person name="Proctor R.H."/>
        </authorList>
    </citation>
    <scope>NUCLEOTIDE SEQUENCE</scope>
    <source>
        <strain evidence="1">NRRL 22465</strain>
    </source>
</reference>
<dbReference type="EMBL" id="JABEYC010000677">
    <property type="protein sequence ID" value="KAF4975074.1"/>
    <property type="molecule type" value="Genomic_DNA"/>
</dbReference>